<keyword evidence="2" id="KW-1185">Reference proteome</keyword>
<reference evidence="1 2" key="1">
    <citation type="journal article" date="2018" name="Front. Plant Sci.">
        <title>Red Clover (Trifolium pratense) and Zigzag Clover (T. medium) - A Picture of Genomic Similarities and Differences.</title>
        <authorList>
            <person name="Dluhosova J."/>
            <person name="Istvanek J."/>
            <person name="Nedelnik J."/>
            <person name="Repkova J."/>
        </authorList>
    </citation>
    <scope>NUCLEOTIDE SEQUENCE [LARGE SCALE GENOMIC DNA]</scope>
    <source>
        <strain evidence="2">cv. 10/8</strain>
        <tissue evidence="1">Leaf</tissue>
    </source>
</reference>
<protein>
    <submittedName>
        <fullName evidence="1">Uncharacterized protein</fullName>
    </submittedName>
</protein>
<dbReference type="EMBL" id="LXQA010228781">
    <property type="protein sequence ID" value="MCI35955.1"/>
    <property type="molecule type" value="Genomic_DNA"/>
</dbReference>
<name>A0A392RK10_9FABA</name>
<accession>A0A392RK10</accession>
<organism evidence="1 2">
    <name type="scientific">Trifolium medium</name>
    <dbReference type="NCBI Taxonomy" id="97028"/>
    <lineage>
        <taxon>Eukaryota</taxon>
        <taxon>Viridiplantae</taxon>
        <taxon>Streptophyta</taxon>
        <taxon>Embryophyta</taxon>
        <taxon>Tracheophyta</taxon>
        <taxon>Spermatophyta</taxon>
        <taxon>Magnoliopsida</taxon>
        <taxon>eudicotyledons</taxon>
        <taxon>Gunneridae</taxon>
        <taxon>Pentapetalae</taxon>
        <taxon>rosids</taxon>
        <taxon>fabids</taxon>
        <taxon>Fabales</taxon>
        <taxon>Fabaceae</taxon>
        <taxon>Papilionoideae</taxon>
        <taxon>50 kb inversion clade</taxon>
        <taxon>NPAAA clade</taxon>
        <taxon>Hologalegina</taxon>
        <taxon>IRL clade</taxon>
        <taxon>Trifolieae</taxon>
        <taxon>Trifolium</taxon>
    </lineage>
</organism>
<sequence>MLLFDHDAQCFPGSSGAHIIDLMGRVIGMHFSEFVLKEHGICVRDDLRRPSLSDYQDVIVNNLPQQVKEFLFLSCNVKQAITVNYLAQSLKR</sequence>
<dbReference type="InterPro" id="IPR009003">
    <property type="entry name" value="Peptidase_S1_PA"/>
</dbReference>
<comment type="caution">
    <text evidence="1">The sequence shown here is derived from an EMBL/GenBank/DDBJ whole genome shotgun (WGS) entry which is preliminary data.</text>
</comment>
<feature type="non-terminal residue" evidence="1">
    <location>
        <position position="92"/>
    </location>
</feature>
<proteinExistence type="predicted"/>
<evidence type="ECO:0000313" key="2">
    <source>
        <dbReference type="Proteomes" id="UP000265520"/>
    </source>
</evidence>
<dbReference type="Proteomes" id="UP000265520">
    <property type="component" value="Unassembled WGS sequence"/>
</dbReference>
<dbReference type="SUPFAM" id="SSF50494">
    <property type="entry name" value="Trypsin-like serine proteases"/>
    <property type="match status" value="1"/>
</dbReference>
<dbReference type="AlphaFoldDB" id="A0A392RK10"/>
<evidence type="ECO:0000313" key="1">
    <source>
        <dbReference type="EMBL" id="MCI35955.1"/>
    </source>
</evidence>